<evidence type="ECO:0000313" key="3">
    <source>
        <dbReference type="EMBL" id="MFC5005413.1"/>
    </source>
</evidence>
<accession>A0ABV9WAC2</accession>
<dbReference type="SMART" id="SM00028">
    <property type="entry name" value="TPR"/>
    <property type="match status" value="8"/>
</dbReference>
<dbReference type="Proteomes" id="UP001595912">
    <property type="component" value="Unassembled WGS sequence"/>
</dbReference>
<dbReference type="PANTHER" id="PTHR19959:SF119">
    <property type="entry name" value="FUNGAL LIPASE-LIKE DOMAIN-CONTAINING PROTEIN"/>
    <property type="match status" value="1"/>
</dbReference>
<reference evidence="4" key="1">
    <citation type="journal article" date="2019" name="Int. J. Syst. Evol. Microbiol.">
        <title>The Global Catalogue of Microorganisms (GCM) 10K type strain sequencing project: providing services to taxonomists for standard genome sequencing and annotation.</title>
        <authorList>
            <consortium name="The Broad Institute Genomics Platform"/>
            <consortium name="The Broad Institute Genome Sequencing Center for Infectious Disease"/>
            <person name="Wu L."/>
            <person name="Ma J."/>
        </authorList>
    </citation>
    <scope>NUCLEOTIDE SEQUENCE [LARGE SCALE GENOMIC DNA]</scope>
    <source>
        <strain evidence="4">CGMCC 4.7152</strain>
    </source>
</reference>
<feature type="transmembrane region" description="Helical" evidence="1">
    <location>
        <begin position="12"/>
        <end position="31"/>
    </location>
</feature>
<evidence type="ECO:0000256" key="1">
    <source>
        <dbReference type="SAM" id="Phobius"/>
    </source>
</evidence>
<feature type="domain" description="Novel STAND NTPase 5" evidence="2">
    <location>
        <begin position="120"/>
        <end position="224"/>
    </location>
</feature>
<name>A0ABV9WAC2_9ACTN</name>
<dbReference type="Pfam" id="PF13374">
    <property type="entry name" value="TPR_10"/>
    <property type="match status" value="1"/>
</dbReference>
<evidence type="ECO:0000313" key="4">
    <source>
        <dbReference type="Proteomes" id="UP001595912"/>
    </source>
</evidence>
<dbReference type="EMBL" id="JBHSIU010000071">
    <property type="protein sequence ID" value="MFC5005413.1"/>
    <property type="molecule type" value="Genomic_DNA"/>
</dbReference>
<dbReference type="PANTHER" id="PTHR19959">
    <property type="entry name" value="KINESIN LIGHT CHAIN"/>
    <property type="match status" value="1"/>
</dbReference>
<dbReference type="InterPro" id="IPR019734">
    <property type="entry name" value="TPR_rpt"/>
</dbReference>
<dbReference type="SUPFAM" id="SSF48452">
    <property type="entry name" value="TPR-like"/>
    <property type="match status" value="2"/>
</dbReference>
<gene>
    <name evidence="3" type="ORF">ACFPIJ_47225</name>
</gene>
<dbReference type="RefSeq" id="WP_380126049.1">
    <property type="nucleotide sequence ID" value="NZ_JBHSIU010000071.1"/>
</dbReference>
<evidence type="ECO:0000259" key="2">
    <source>
        <dbReference type="Pfam" id="PF25199"/>
    </source>
</evidence>
<dbReference type="Pfam" id="PF13424">
    <property type="entry name" value="TPR_12"/>
    <property type="match status" value="1"/>
</dbReference>
<dbReference type="InterPro" id="IPR057574">
    <property type="entry name" value="nSTAND_NTPase5_dom"/>
</dbReference>
<sequence>MAEGRQQWRWRGRAVGALVGVAVAGGAGAGAGLLNPWVGVPLAAVGALPGFAAGLGWDRRREQVVADERWSEVFAAGPGPGRGGDGSGDSVLGWLAPWEAMVPFAVPRGRYVAAVRRWCVEDQPGLVWLLSGGPGSGKTRLAMKAGAALRGEESQAWAVGWVRPGQGRAAIEVASGWDRPVLAVVDDADVCDDLGELLKAVHRPGGPQTVRVLLVAREFTDWWNGVQQPLPMAVDVAETRTWLGTIADDAPGQRGAARAAMAVFAEKVGADTAGMTLTGITAGTPLILLHAAALEAAWRAHEGRPGPVDVTDAVAALLTREERQWQRHATEHGLDNYPNITLTVLRDLLVFTMLTGARTRTDTHQLLPLLPGLHNATPDLIDTLTVWLHLYPRVTGYWTRPHLPAVFAEHLTVEALADNTDLAAAVSLTAATPEHATAVLTTLARAATHTTTATTAITTLLAVDPHRLIPIAIRTALAGHGPIDSAIATAVNQANPDWDTVQHLSQLLTNEMNVLNQTQIAVARARVTHAPTADDHATALAILAEALRQGGWHGEAVAAAAEAVTVRRSLAAADPTADPTAHQPYLAGTLNILANALRKAGRHEEAVATATEAVTIWRSLAAADPTAYQPFLADALARLADSLRLGGRYEEAITTATEAVTVRRSLAAADPTAHQPFLADALASLADPLRQAGRHGEAVTTAHQPYLADALARLADSLRLGGRYEEAITTATEAVVIQRSLAAADPTADPTAHQPYLADALASLANALRKAGRYEEAVAIATEAVTIWRSLAAADPTAYQRYLANALTILADALEQSSRYGQAVATATEAVIIWRSLAAADPTAHNASLADALAILAEALRLGDRDGEAVTTATEAVTVRRSLAAAGPTAHQASLANALTILAVALEQSGRYGEAVITATEAVTLYQQLGVDNGNVAVAEQIIRTYGPH</sequence>
<keyword evidence="1" id="KW-0472">Membrane</keyword>
<dbReference type="Gene3D" id="1.25.40.10">
    <property type="entry name" value="Tetratricopeptide repeat domain"/>
    <property type="match status" value="3"/>
</dbReference>
<organism evidence="3 4">
    <name type="scientific">Dactylosporangium cerinum</name>
    <dbReference type="NCBI Taxonomy" id="1434730"/>
    <lineage>
        <taxon>Bacteria</taxon>
        <taxon>Bacillati</taxon>
        <taxon>Actinomycetota</taxon>
        <taxon>Actinomycetes</taxon>
        <taxon>Micromonosporales</taxon>
        <taxon>Micromonosporaceae</taxon>
        <taxon>Dactylosporangium</taxon>
    </lineage>
</organism>
<dbReference type="Pfam" id="PF25199">
    <property type="entry name" value="nSTAND_NTPase5"/>
    <property type="match status" value="1"/>
</dbReference>
<dbReference type="InterPro" id="IPR011990">
    <property type="entry name" value="TPR-like_helical_dom_sf"/>
</dbReference>
<keyword evidence="4" id="KW-1185">Reference proteome</keyword>
<proteinExistence type="predicted"/>
<keyword evidence="1" id="KW-0812">Transmembrane</keyword>
<keyword evidence="1" id="KW-1133">Transmembrane helix</keyword>
<protein>
    <submittedName>
        <fullName evidence="3">Tetratricopeptide repeat protein</fullName>
    </submittedName>
</protein>
<comment type="caution">
    <text evidence="3">The sequence shown here is derived from an EMBL/GenBank/DDBJ whole genome shotgun (WGS) entry which is preliminary data.</text>
</comment>